<dbReference type="Proteomes" id="UP000298030">
    <property type="component" value="Unassembled WGS sequence"/>
</dbReference>
<feature type="non-terminal residue" evidence="1">
    <location>
        <position position="1"/>
    </location>
</feature>
<dbReference type="AlphaFoldDB" id="A0A4Y7SHA0"/>
<dbReference type="SUPFAM" id="SSF53098">
    <property type="entry name" value="Ribonuclease H-like"/>
    <property type="match status" value="1"/>
</dbReference>
<reference evidence="1 2" key="1">
    <citation type="journal article" date="2019" name="Nat. Ecol. Evol.">
        <title>Megaphylogeny resolves global patterns of mushroom evolution.</title>
        <authorList>
            <person name="Varga T."/>
            <person name="Krizsan K."/>
            <person name="Foldi C."/>
            <person name="Dima B."/>
            <person name="Sanchez-Garcia M."/>
            <person name="Sanchez-Ramirez S."/>
            <person name="Szollosi G.J."/>
            <person name="Szarkandi J.G."/>
            <person name="Papp V."/>
            <person name="Albert L."/>
            <person name="Andreopoulos W."/>
            <person name="Angelini C."/>
            <person name="Antonin V."/>
            <person name="Barry K.W."/>
            <person name="Bougher N.L."/>
            <person name="Buchanan P."/>
            <person name="Buyck B."/>
            <person name="Bense V."/>
            <person name="Catcheside P."/>
            <person name="Chovatia M."/>
            <person name="Cooper J."/>
            <person name="Damon W."/>
            <person name="Desjardin D."/>
            <person name="Finy P."/>
            <person name="Geml J."/>
            <person name="Haridas S."/>
            <person name="Hughes K."/>
            <person name="Justo A."/>
            <person name="Karasinski D."/>
            <person name="Kautmanova I."/>
            <person name="Kiss B."/>
            <person name="Kocsube S."/>
            <person name="Kotiranta H."/>
            <person name="LaButti K.M."/>
            <person name="Lechner B.E."/>
            <person name="Liimatainen K."/>
            <person name="Lipzen A."/>
            <person name="Lukacs Z."/>
            <person name="Mihaltcheva S."/>
            <person name="Morgado L.N."/>
            <person name="Niskanen T."/>
            <person name="Noordeloos M.E."/>
            <person name="Ohm R.A."/>
            <person name="Ortiz-Santana B."/>
            <person name="Ovrebo C."/>
            <person name="Racz N."/>
            <person name="Riley R."/>
            <person name="Savchenko A."/>
            <person name="Shiryaev A."/>
            <person name="Soop K."/>
            <person name="Spirin V."/>
            <person name="Szebenyi C."/>
            <person name="Tomsovsky M."/>
            <person name="Tulloss R.E."/>
            <person name="Uehling J."/>
            <person name="Grigoriev I.V."/>
            <person name="Vagvolgyi C."/>
            <person name="Papp T."/>
            <person name="Martin F.M."/>
            <person name="Miettinen O."/>
            <person name="Hibbett D.S."/>
            <person name="Nagy L.G."/>
        </authorList>
    </citation>
    <scope>NUCLEOTIDE SEQUENCE [LARGE SCALE GENOMIC DNA]</scope>
    <source>
        <strain evidence="1 2">FP101781</strain>
    </source>
</reference>
<evidence type="ECO:0000313" key="1">
    <source>
        <dbReference type="EMBL" id="TEB21277.1"/>
    </source>
</evidence>
<organism evidence="1 2">
    <name type="scientific">Coprinellus micaceus</name>
    <name type="common">Glistening ink-cap mushroom</name>
    <name type="synonym">Coprinus micaceus</name>
    <dbReference type="NCBI Taxonomy" id="71717"/>
    <lineage>
        <taxon>Eukaryota</taxon>
        <taxon>Fungi</taxon>
        <taxon>Dikarya</taxon>
        <taxon>Basidiomycota</taxon>
        <taxon>Agaricomycotina</taxon>
        <taxon>Agaricomycetes</taxon>
        <taxon>Agaricomycetidae</taxon>
        <taxon>Agaricales</taxon>
        <taxon>Agaricineae</taxon>
        <taxon>Psathyrellaceae</taxon>
        <taxon>Coprinellus</taxon>
    </lineage>
</organism>
<dbReference type="STRING" id="71717.A0A4Y7SHA0"/>
<dbReference type="InterPro" id="IPR012337">
    <property type="entry name" value="RNaseH-like_sf"/>
</dbReference>
<dbReference type="OrthoDB" id="3270520at2759"/>
<accession>A0A4Y7SHA0</accession>
<name>A0A4Y7SHA0_COPMI</name>
<comment type="caution">
    <text evidence="1">The sequence shown here is derived from an EMBL/GenBank/DDBJ whole genome shotgun (WGS) entry which is preliminary data.</text>
</comment>
<protein>
    <recommendedName>
        <fullName evidence="3">DUF659 domain-containing protein</fullName>
    </recommendedName>
</protein>
<dbReference type="EMBL" id="QPFP01000116">
    <property type="protein sequence ID" value="TEB21277.1"/>
    <property type="molecule type" value="Genomic_DNA"/>
</dbReference>
<evidence type="ECO:0000313" key="2">
    <source>
        <dbReference type="Proteomes" id="UP000298030"/>
    </source>
</evidence>
<keyword evidence="2" id="KW-1185">Reference proteome</keyword>
<gene>
    <name evidence="1" type="ORF">FA13DRAFT_1643109</name>
</gene>
<evidence type="ECO:0008006" key="3">
    <source>
        <dbReference type="Google" id="ProtNLM"/>
    </source>
</evidence>
<proteinExistence type="predicted"/>
<sequence length="242" mass="26829">SGPLLKAEVKRITKSSKNRVSGKLANYQCDGWKNVAKVNVISLMIVVENETGRPKTGDELFRLVKDGFTYAKETFGIEVVLTVSDDGPDGKKMRRLVDEDPELTTAALECWAHQLHLMTGNYLSVKAGFMLAAEQAGEVIKWFNNHSKALNTLRGHQTLIWGKPLALVLPAATRWTAQYTSLHRLKTQEAAIVGCVAQYSNELLLSGGPRADAKAKALKVINICYKFCLCRRTFLFLSDDSL</sequence>